<proteinExistence type="predicted"/>
<dbReference type="AlphaFoldDB" id="A0A8S3WRI0"/>
<dbReference type="InterPro" id="IPR013584">
    <property type="entry name" value="RAP"/>
</dbReference>
<dbReference type="EMBL" id="CAJQZP010000693">
    <property type="protein sequence ID" value="CAG4977697.1"/>
    <property type="molecule type" value="Genomic_DNA"/>
</dbReference>
<accession>A0A8S3WRI0</accession>
<reference evidence="2" key="1">
    <citation type="submission" date="2021-04" db="EMBL/GenBank/DDBJ databases">
        <authorList>
            <person name="Tunstrom K."/>
        </authorList>
    </citation>
    <scope>NUCLEOTIDE SEQUENCE</scope>
</reference>
<evidence type="ECO:0000259" key="1">
    <source>
        <dbReference type="PROSITE" id="PS51286"/>
    </source>
</evidence>
<protein>
    <submittedName>
        <fullName evidence="2">(apollo) hypothetical protein</fullName>
    </submittedName>
</protein>
<comment type="caution">
    <text evidence="2">The sequence shown here is derived from an EMBL/GenBank/DDBJ whole genome shotgun (WGS) entry which is preliminary data.</text>
</comment>
<dbReference type="SMART" id="SM00952">
    <property type="entry name" value="RAP"/>
    <property type="match status" value="1"/>
</dbReference>
<feature type="domain" description="RAP" evidence="1">
    <location>
        <begin position="483"/>
        <end position="544"/>
    </location>
</feature>
<gene>
    <name evidence="2" type="ORF">PAPOLLO_LOCUS9461</name>
</gene>
<keyword evidence="3" id="KW-1185">Reference proteome</keyword>
<evidence type="ECO:0000313" key="3">
    <source>
        <dbReference type="Proteomes" id="UP000691718"/>
    </source>
</evidence>
<name>A0A8S3WRI0_PARAO</name>
<organism evidence="2 3">
    <name type="scientific">Parnassius apollo</name>
    <name type="common">Apollo butterfly</name>
    <name type="synonym">Papilio apollo</name>
    <dbReference type="NCBI Taxonomy" id="110799"/>
    <lineage>
        <taxon>Eukaryota</taxon>
        <taxon>Metazoa</taxon>
        <taxon>Ecdysozoa</taxon>
        <taxon>Arthropoda</taxon>
        <taxon>Hexapoda</taxon>
        <taxon>Insecta</taxon>
        <taxon>Pterygota</taxon>
        <taxon>Neoptera</taxon>
        <taxon>Endopterygota</taxon>
        <taxon>Lepidoptera</taxon>
        <taxon>Glossata</taxon>
        <taxon>Ditrysia</taxon>
        <taxon>Papilionoidea</taxon>
        <taxon>Papilionidae</taxon>
        <taxon>Parnassiinae</taxon>
        <taxon>Parnassini</taxon>
        <taxon>Parnassius</taxon>
        <taxon>Parnassius</taxon>
    </lineage>
</organism>
<dbReference type="OrthoDB" id="385235at2759"/>
<evidence type="ECO:0000313" key="2">
    <source>
        <dbReference type="EMBL" id="CAG4977697.1"/>
    </source>
</evidence>
<dbReference type="PROSITE" id="PS51286">
    <property type="entry name" value="RAP"/>
    <property type="match status" value="1"/>
</dbReference>
<dbReference type="Proteomes" id="UP000691718">
    <property type="component" value="Unassembled WGS sequence"/>
</dbReference>
<sequence length="553" mass="63550">MSLVLRRSYSLKFRKNVPICNKCNSWPVGAFNIFKRSFNDDKVNNHGFSSSSIIMENGYNVQELPILIRKLKDISDFEKDSKVESPQSTGDYYTNNNYHVIQAEFKQCTDLRDVFLLISRCAKITPSIALGAIERIYDLENNPISLVIDNDIKNDHNISVAKAAILDKLLKVVMETKDTYTILNILKTVSSVIEPHKHNFCEELLARVVDNKLTLNQLCDFISYLIANSNDSKYSELVDKLWIGFVERENEINENNIVNIFKILPGLKSSRRTIFILLEQKLSDIWYKITAPYMQEILEIFLREKCFSLQSFAVVGTWFNMNIHSLDDDALLDIITKLTSLNYTDNHIEKAVEKYMKHKSAKITSHVLIVEYLTRITKPEIMKRLNLIDTALSLECKEYPGPLVPKDHWLEPVIQDKRIENMLEKINGIFSSIVGNSIKISNAVLIPNICSDQTYLIDVMLHESEIGQSLCNWKLKSMKNKFIAILIHLPDHYCSDNSTLIGPQNLRVKHLRMLGIKVVSLKYSKLSQFYTSHDKPAMIKYVKDSINNGVPCL</sequence>